<dbReference type="AlphaFoldDB" id="A0A3M0KLK9"/>
<dbReference type="EMBL" id="QRBI01000105">
    <property type="protein sequence ID" value="RMC14138.1"/>
    <property type="molecule type" value="Genomic_DNA"/>
</dbReference>
<proteinExistence type="predicted"/>
<organism evidence="2 3">
    <name type="scientific">Hirundo rustica rustica</name>
    <dbReference type="NCBI Taxonomy" id="333673"/>
    <lineage>
        <taxon>Eukaryota</taxon>
        <taxon>Metazoa</taxon>
        <taxon>Chordata</taxon>
        <taxon>Craniata</taxon>
        <taxon>Vertebrata</taxon>
        <taxon>Euteleostomi</taxon>
        <taxon>Archelosauria</taxon>
        <taxon>Archosauria</taxon>
        <taxon>Dinosauria</taxon>
        <taxon>Saurischia</taxon>
        <taxon>Theropoda</taxon>
        <taxon>Coelurosauria</taxon>
        <taxon>Aves</taxon>
        <taxon>Neognathae</taxon>
        <taxon>Neoaves</taxon>
        <taxon>Telluraves</taxon>
        <taxon>Australaves</taxon>
        <taxon>Passeriformes</taxon>
        <taxon>Sylvioidea</taxon>
        <taxon>Hirundinidae</taxon>
        <taxon>Hirundo</taxon>
    </lineage>
</organism>
<feature type="compositionally biased region" description="Polar residues" evidence="1">
    <location>
        <begin position="32"/>
        <end position="45"/>
    </location>
</feature>
<evidence type="ECO:0000256" key="1">
    <source>
        <dbReference type="SAM" id="MobiDB-lite"/>
    </source>
</evidence>
<evidence type="ECO:0000313" key="2">
    <source>
        <dbReference type="EMBL" id="RMC14138.1"/>
    </source>
</evidence>
<sequence length="223" mass="25402">MAASSRMQLDLRLTPESQAKRNGYATERLKLTMQNPRRQGKMSPSSKEEAELYNTVQQSPLKEHRSQKLQLRIVYPQLPHLWKPYCSKINADTPLQYTATLSGRLKACPNLGMEAVKKWDPLDQEDSSDGFSEVTTHVIFIKFIAQIATIRQTTQTSLDETQRNINKNIASGSKKIFVVISFVVTGEFTPEIHLLLGHFKKDIEKTSGQWINVKMVKNLKKSL</sequence>
<dbReference type="Proteomes" id="UP000269221">
    <property type="component" value="Unassembled WGS sequence"/>
</dbReference>
<evidence type="ECO:0000313" key="3">
    <source>
        <dbReference type="Proteomes" id="UP000269221"/>
    </source>
</evidence>
<comment type="caution">
    <text evidence="2">The sequence shown here is derived from an EMBL/GenBank/DDBJ whole genome shotgun (WGS) entry which is preliminary data.</text>
</comment>
<name>A0A3M0KLK9_HIRRU</name>
<protein>
    <submittedName>
        <fullName evidence="2">Uncharacterized protein</fullName>
    </submittedName>
</protein>
<gene>
    <name evidence="2" type="ORF">DUI87_09227</name>
</gene>
<reference evidence="2 3" key="1">
    <citation type="submission" date="2018-07" db="EMBL/GenBank/DDBJ databases">
        <title>A high quality draft genome assembly of the barn swallow (H. rustica rustica).</title>
        <authorList>
            <person name="Formenti G."/>
            <person name="Chiara M."/>
            <person name="Poveda L."/>
            <person name="Francoijs K.-J."/>
            <person name="Bonisoli-Alquati A."/>
            <person name="Canova L."/>
            <person name="Gianfranceschi L."/>
            <person name="Horner D.S."/>
            <person name="Saino N."/>
        </authorList>
    </citation>
    <scope>NUCLEOTIDE SEQUENCE [LARGE SCALE GENOMIC DNA]</scope>
    <source>
        <strain evidence="2">Chelidonia</strain>
        <tissue evidence="2">Blood</tissue>
    </source>
</reference>
<accession>A0A3M0KLK9</accession>
<feature type="region of interest" description="Disordered" evidence="1">
    <location>
        <begin position="1"/>
        <end position="61"/>
    </location>
</feature>
<keyword evidence="3" id="KW-1185">Reference proteome</keyword>